<name>A0ABQ4Y973_9ASTR</name>
<dbReference type="Proteomes" id="UP001151760">
    <property type="component" value="Unassembled WGS sequence"/>
</dbReference>
<comment type="caution">
    <text evidence="1">The sequence shown here is derived from an EMBL/GenBank/DDBJ whole genome shotgun (WGS) entry which is preliminary data.</text>
</comment>
<keyword evidence="2" id="KW-1185">Reference proteome</keyword>
<reference evidence="1" key="2">
    <citation type="submission" date="2022-01" db="EMBL/GenBank/DDBJ databases">
        <authorList>
            <person name="Yamashiro T."/>
            <person name="Shiraishi A."/>
            <person name="Satake H."/>
            <person name="Nakayama K."/>
        </authorList>
    </citation>
    <scope>NUCLEOTIDE SEQUENCE</scope>
</reference>
<evidence type="ECO:0000313" key="1">
    <source>
        <dbReference type="EMBL" id="GJS73925.1"/>
    </source>
</evidence>
<evidence type="ECO:0000313" key="2">
    <source>
        <dbReference type="Proteomes" id="UP001151760"/>
    </source>
</evidence>
<gene>
    <name evidence="1" type="ORF">Tco_0706766</name>
</gene>
<sequence>MAFFWYTTRRSNSRLLTPFSNPERLFCARRDTTPTSVYNIFSFYESESSESEYKEMGEVDNNTLIMEQYMTLTRGNQGPGTVRPEIGGNVNFEILLTIPFFAMENANPSSPPDSPTSPIGRRVQELNKLLKSLNIVVRPPLVNLLA</sequence>
<accession>A0ABQ4Y973</accession>
<dbReference type="EMBL" id="BQNB010010193">
    <property type="protein sequence ID" value="GJS73925.1"/>
    <property type="molecule type" value="Genomic_DNA"/>
</dbReference>
<reference evidence="1" key="1">
    <citation type="journal article" date="2022" name="Int. J. Mol. Sci.">
        <title>Draft Genome of Tanacetum Coccineum: Genomic Comparison of Closely Related Tanacetum-Family Plants.</title>
        <authorList>
            <person name="Yamashiro T."/>
            <person name="Shiraishi A."/>
            <person name="Nakayama K."/>
            <person name="Satake H."/>
        </authorList>
    </citation>
    <scope>NUCLEOTIDE SEQUENCE</scope>
</reference>
<protein>
    <submittedName>
        <fullName evidence="1">Uncharacterized protein</fullName>
    </submittedName>
</protein>
<organism evidence="1 2">
    <name type="scientific">Tanacetum coccineum</name>
    <dbReference type="NCBI Taxonomy" id="301880"/>
    <lineage>
        <taxon>Eukaryota</taxon>
        <taxon>Viridiplantae</taxon>
        <taxon>Streptophyta</taxon>
        <taxon>Embryophyta</taxon>
        <taxon>Tracheophyta</taxon>
        <taxon>Spermatophyta</taxon>
        <taxon>Magnoliopsida</taxon>
        <taxon>eudicotyledons</taxon>
        <taxon>Gunneridae</taxon>
        <taxon>Pentapetalae</taxon>
        <taxon>asterids</taxon>
        <taxon>campanulids</taxon>
        <taxon>Asterales</taxon>
        <taxon>Asteraceae</taxon>
        <taxon>Asteroideae</taxon>
        <taxon>Anthemideae</taxon>
        <taxon>Anthemidinae</taxon>
        <taxon>Tanacetum</taxon>
    </lineage>
</organism>
<proteinExistence type="predicted"/>